<dbReference type="GO" id="GO:0006974">
    <property type="term" value="P:DNA damage response"/>
    <property type="evidence" value="ECO:0007669"/>
    <property type="project" value="InterPro"/>
</dbReference>
<dbReference type="Pfam" id="PF15150">
    <property type="entry name" value="PMAIP1"/>
    <property type="match status" value="1"/>
</dbReference>
<dbReference type="Ensembl" id="ENSRFET00010020101.1">
    <property type="protein sequence ID" value="ENSRFEP00010018446.1"/>
    <property type="gene ID" value="ENSRFEG00010012463.1"/>
</dbReference>
<name>A0A671EYM5_RHIFE</name>
<dbReference type="Proteomes" id="UP000472240">
    <property type="component" value="Chromosome 19"/>
</dbReference>
<reference evidence="2 3" key="2">
    <citation type="journal article" date="2018" name="Annu Rev Anim Biosci">
        <title>Bat Biology, Genomes, and the Bat1K Project: To Generate Chromosome-Level Genomes for All Living Bat Species.</title>
        <authorList>
            <person name="Teeling E.C."/>
            <person name="Vernes S.C."/>
            <person name="Davalos L.M."/>
            <person name="Ray D.A."/>
            <person name="Gilbert M.T.P."/>
            <person name="Myers E."/>
        </authorList>
    </citation>
    <scope>NUCLEOTIDE SEQUENCE</scope>
</reference>
<dbReference type="PANTHER" id="PTHR14299:SF0">
    <property type="entry name" value="PHORBOL-12-MYRISTATE-13-ACETATE-INDUCED PROTEIN 1"/>
    <property type="match status" value="1"/>
</dbReference>
<evidence type="ECO:0000313" key="2">
    <source>
        <dbReference type="Ensembl" id="ENSRFEP00010018446.1"/>
    </source>
</evidence>
<dbReference type="InterPro" id="IPR024140">
    <property type="entry name" value="Noxa"/>
</dbReference>
<reference evidence="2 3" key="1">
    <citation type="journal article" date="2015" name="Annu Rev Anim Biosci">
        <title>The Genome 10K Project: a way forward.</title>
        <authorList>
            <person name="Koepfli K.P."/>
            <person name="Paten B."/>
            <person name="O'Brien S.J."/>
            <person name="Koepfli K.P."/>
            <person name="Paten B."/>
            <person name="Antunes A."/>
            <person name="Belov K."/>
            <person name="Bustamante C."/>
            <person name="Castoe T.A."/>
            <person name="Clawson H."/>
            <person name="Crawford A.J."/>
            <person name="Diekhans M."/>
            <person name="Distel D."/>
            <person name="Durbin R."/>
            <person name="Earl D."/>
            <person name="Fujita M.K."/>
            <person name="Gamble T."/>
            <person name="Georges A."/>
            <person name="Gemmell N."/>
            <person name="Gilbert M.T."/>
            <person name="Graves J.M."/>
            <person name="Green R.E."/>
            <person name="Hickey G."/>
            <person name="Jarvis E.D."/>
            <person name="Johnson W."/>
            <person name="Komissarov A."/>
            <person name="Korf I."/>
            <person name="Kuhn R."/>
            <person name="Larkin D.M."/>
            <person name="Lewin H."/>
            <person name="Lopez J.V."/>
            <person name="Ma J."/>
            <person name="Marques-Bonet T."/>
            <person name="Miller W."/>
            <person name="Murphy R."/>
            <person name="Pevzner P."/>
            <person name="Shapiro B."/>
            <person name="Steiner C."/>
            <person name="Tamazian G."/>
            <person name="Venkatesh B."/>
            <person name="Wang J."/>
            <person name="Wayne R."/>
            <person name="Wiley E."/>
            <person name="Yang H."/>
            <person name="Zhang G."/>
            <person name="Haussler D."/>
            <person name="Ryder O."/>
            <person name="O'Brien S.J."/>
        </authorList>
    </citation>
    <scope>NUCLEOTIDE SEQUENCE</scope>
</reference>
<evidence type="ECO:0000313" key="3">
    <source>
        <dbReference type="Proteomes" id="UP000472240"/>
    </source>
</evidence>
<proteinExistence type="predicted"/>
<feature type="region of interest" description="Disordered" evidence="1">
    <location>
        <begin position="18"/>
        <end position="54"/>
    </location>
</feature>
<keyword evidence="3" id="KW-1185">Reference proteome</keyword>
<dbReference type="GO" id="GO:0001836">
    <property type="term" value="P:release of cytochrome c from mitochondria"/>
    <property type="evidence" value="ECO:0007669"/>
    <property type="project" value="InterPro"/>
</dbReference>
<dbReference type="InParanoid" id="A0A671EYM5"/>
<dbReference type="GO" id="GO:0005739">
    <property type="term" value="C:mitochondrion"/>
    <property type="evidence" value="ECO:0007669"/>
    <property type="project" value="TreeGrafter"/>
</dbReference>
<protein>
    <recommendedName>
        <fullName evidence="4">Phorbol-12-myristate-13-acetate-induced protein 1</fullName>
    </recommendedName>
</protein>
<dbReference type="AlphaFoldDB" id="A0A671EYM5"/>
<dbReference type="PANTHER" id="PTHR14299">
    <property type="entry name" value="PHORBOL-12-MYRISTATE-13-ACETATE-INDUCED PROTEIN 1"/>
    <property type="match status" value="1"/>
</dbReference>
<reference evidence="3" key="3">
    <citation type="submission" date="2018-12" db="EMBL/GenBank/DDBJ databases">
        <title>G10K-VGP greater horseshoe bat female genome, primary haplotype.</title>
        <authorList>
            <person name="Teeling E."/>
            <person name="Myers G."/>
            <person name="Vernes S."/>
            <person name="Pippel M."/>
            <person name="Winkler S."/>
            <person name="Fedrigo O."/>
            <person name="Rhie A."/>
            <person name="Koren S."/>
            <person name="Phillippy A."/>
            <person name="Lewin H."/>
            <person name="Damas J."/>
            <person name="Howe K."/>
            <person name="Mountcastle J."/>
            <person name="Jarvis E.D."/>
        </authorList>
    </citation>
    <scope>NUCLEOTIDE SEQUENCE [LARGE SCALE GENOMIC DNA]</scope>
</reference>
<dbReference type="GO" id="GO:0043065">
    <property type="term" value="P:positive regulation of apoptotic process"/>
    <property type="evidence" value="ECO:0007669"/>
    <property type="project" value="InterPro"/>
</dbReference>
<sequence length="119" mass="12790">VGSCFSPEPEVLGYPLSAVSSRLPSGPARPPGAQLASCRPQGATQGWGTEFPGGLQQTSRRLLAEMPGKKARKNAQPSPTRAPAELEVECAIQFRRIGDKLSFRQKLLNLISKLFRSGT</sequence>
<evidence type="ECO:0008006" key="4">
    <source>
        <dbReference type="Google" id="ProtNLM"/>
    </source>
</evidence>
<organism evidence="2 3">
    <name type="scientific">Rhinolophus ferrumequinum</name>
    <name type="common">Greater horseshoe bat</name>
    <dbReference type="NCBI Taxonomy" id="59479"/>
    <lineage>
        <taxon>Eukaryota</taxon>
        <taxon>Metazoa</taxon>
        <taxon>Chordata</taxon>
        <taxon>Craniata</taxon>
        <taxon>Vertebrata</taxon>
        <taxon>Euteleostomi</taxon>
        <taxon>Mammalia</taxon>
        <taxon>Eutheria</taxon>
        <taxon>Laurasiatheria</taxon>
        <taxon>Chiroptera</taxon>
        <taxon>Yinpterochiroptera</taxon>
        <taxon>Rhinolophoidea</taxon>
        <taxon>Rhinolophidae</taxon>
        <taxon>Rhinolophinae</taxon>
        <taxon>Rhinolophus</taxon>
    </lineage>
</organism>
<reference evidence="2" key="4">
    <citation type="submission" date="2025-08" db="UniProtKB">
        <authorList>
            <consortium name="Ensembl"/>
        </authorList>
    </citation>
    <scope>IDENTIFICATION</scope>
</reference>
<accession>A0A671EYM5</accession>
<reference evidence="2" key="5">
    <citation type="submission" date="2025-09" db="UniProtKB">
        <authorList>
            <consortium name="Ensembl"/>
        </authorList>
    </citation>
    <scope>IDENTIFICATION</scope>
</reference>
<evidence type="ECO:0000256" key="1">
    <source>
        <dbReference type="SAM" id="MobiDB-lite"/>
    </source>
</evidence>
<dbReference type="GeneTree" id="ENSGT00530000065105"/>